<dbReference type="RefSeq" id="WP_157820368.1">
    <property type="nucleotide sequence ID" value="NZ_CP049055.1"/>
</dbReference>
<evidence type="ECO:0000256" key="4">
    <source>
        <dbReference type="ARBA" id="ARBA00022679"/>
    </source>
</evidence>
<reference evidence="8 11" key="5">
    <citation type="submission" date="2020-02" db="EMBL/GenBank/DDBJ databases">
        <title>Newly sequenced genome of strain CSTR1 showed variability in Candidatus Kuenenia stuttgartiensis genomes.</title>
        <authorList>
            <person name="Ding C."/>
            <person name="Adrian L."/>
        </authorList>
    </citation>
    <scope>NUCLEOTIDE SEQUENCE [LARGE SCALE GENOMIC DNA]</scope>
    <source>
        <strain evidence="8 11">CSTR1</strain>
    </source>
</reference>
<keyword evidence="6 7" id="KW-0012">Acyltransferase</keyword>
<dbReference type="EC" id="2.3.1.-" evidence="7 8"/>
<gene>
    <name evidence="7" type="primary">htrB</name>
    <name evidence="9" type="synonym">htrB_1</name>
    <name evidence="8" type="ORF">KsCSTR_17780</name>
    <name evidence="9" type="ORF">KSMBR1_0768</name>
    <name evidence="7" type="ORF">kuste3366</name>
</gene>
<proteinExistence type="predicted"/>
<evidence type="ECO:0000256" key="6">
    <source>
        <dbReference type="ARBA" id="ARBA00023315"/>
    </source>
</evidence>
<dbReference type="GO" id="GO:0005886">
    <property type="term" value="C:plasma membrane"/>
    <property type="evidence" value="ECO:0007669"/>
    <property type="project" value="UniProtKB-SubCell"/>
</dbReference>
<keyword evidence="3" id="KW-0997">Cell inner membrane</keyword>
<dbReference type="InterPro" id="IPR004960">
    <property type="entry name" value="LipA_acyltrans"/>
</dbReference>
<evidence type="ECO:0000256" key="5">
    <source>
        <dbReference type="ARBA" id="ARBA00023136"/>
    </source>
</evidence>
<reference evidence="10" key="4">
    <citation type="submission" date="2017-10" db="EMBL/GenBank/DDBJ databases">
        <authorList>
            <person name="Frank J."/>
        </authorList>
    </citation>
    <scope>NUCLEOTIDE SEQUENCE [LARGE SCALE GENOMIC DNA]</scope>
</reference>
<dbReference type="Proteomes" id="UP000501926">
    <property type="component" value="Chromosome"/>
</dbReference>
<dbReference type="GO" id="GO:0009247">
    <property type="term" value="P:glycolipid biosynthetic process"/>
    <property type="evidence" value="ECO:0007669"/>
    <property type="project" value="UniProtKB-ARBA"/>
</dbReference>
<dbReference type="KEGG" id="kst:KSMBR1_0768"/>
<dbReference type="OrthoDB" id="9801955at2"/>
<dbReference type="GO" id="GO:0016746">
    <property type="term" value="F:acyltransferase activity"/>
    <property type="evidence" value="ECO:0007669"/>
    <property type="project" value="UniProtKB-KW"/>
</dbReference>
<keyword evidence="10" id="KW-1185">Reference proteome</keyword>
<comment type="subcellular location">
    <subcellularLocation>
        <location evidence="1">Cell inner membrane</location>
    </subcellularLocation>
</comment>
<organism evidence="7">
    <name type="scientific">Kuenenia stuttgartiensis</name>
    <dbReference type="NCBI Taxonomy" id="174633"/>
    <lineage>
        <taxon>Bacteria</taxon>
        <taxon>Pseudomonadati</taxon>
        <taxon>Planctomycetota</taxon>
        <taxon>Candidatus Brocadiia</taxon>
        <taxon>Candidatus Brocadiales</taxon>
        <taxon>Candidatus Brocadiaceae</taxon>
        <taxon>Candidatus Kuenenia</taxon>
    </lineage>
</organism>
<keyword evidence="4 7" id="KW-0808">Transferase</keyword>
<dbReference type="EMBL" id="LT934425">
    <property type="protein sequence ID" value="SOH03279.1"/>
    <property type="molecule type" value="Genomic_DNA"/>
</dbReference>
<evidence type="ECO:0000256" key="1">
    <source>
        <dbReference type="ARBA" id="ARBA00004533"/>
    </source>
</evidence>
<name>Q1Q292_KUEST</name>
<evidence type="ECO:0000256" key="2">
    <source>
        <dbReference type="ARBA" id="ARBA00022475"/>
    </source>
</evidence>
<dbReference type="PANTHER" id="PTHR30606:SF10">
    <property type="entry name" value="PHOSPHATIDYLINOSITOL MANNOSIDE ACYLTRANSFERASE"/>
    <property type="match status" value="1"/>
</dbReference>
<dbReference type="AlphaFoldDB" id="Q1Q292"/>
<sequence length="287" mass="33405">MNKHLLNIPIVYKYGTKWSAFLPALPLYLLGRYIADLSYLFCRSARTNVKKNLRLVFPDISQKKLSFIAKNLFRNYSRYLIDYCRFTNLNKRSILDQITYYEGKQNLELALQMNKGLLLLTAHLGNWELGGIFFGSYGIKTNVLTLPDENPEIGNIRSWYREIFNVKTITIDKSPFSSIEMVKALSNNELIAMLIDRYDEKTDGIIVDFFKKPTQFPRGPLILSRLTGAPIVVAFVVKEKNTYTGVIKGPFIVTHEKEEYETMKNIVNILEEYINMYPDQWYNFTQV</sequence>
<reference evidence="7" key="2">
    <citation type="submission" date="2006-01" db="EMBL/GenBank/DDBJ databases">
        <authorList>
            <person name="Genoscope"/>
        </authorList>
    </citation>
    <scope>NUCLEOTIDE SEQUENCE</scope>
</reference>
<accession>Q1Q292</accession>
<reference evidence="7" key="1">
    <citation type="journal article" date="2006" name="Nature">
        <title>Deciphering the evolution and metabolism of an anammox bacterium from a community genome.</title>
        <authorList>
            <person name="Strous M."/>
            <person name="Pelletier E."/>
            <person name="Mangenot S."/>
            <person name="Rattei T."/>
            <person name="Lehner A."/>
            <person name="Taylor M.W."/>
            <person name="Horn M."/>
            <person name="Daims H."/>
            <person name="Bartol-Mavel D."/>
            <person name="Wincker P."/>
            <person name="Barbe V."/>
            <person name="Fonknechten N."/>
            <person name="Vallenet D."/>
            <person name="Segurens B."/>
            <person name="Schenowitz-Truong C."/>
            <person name="Medigue C."/>
            <person name="Collingro A."/>
            <person name="Snel B."/>
            <person name="Dutilh B.E."/>
            <person name="OpDenCamp H.J.M."/>
            <person name="vanDerDrift C."/>
            <person name="Cirpus I."/>
            <person name="vanDePas-Schoonen K.T."/>
            <person name="Harhangi H.R."/>
            <person name="vanNiftrik L."/>
            <person name="Schmid M."/>
            <person name="Keltjens J."/>
            <person name="vanDeVossenberg J."/>
            <person name="Kartal B."/>
            <person name="Meier H."/>
            <person name="Frishman D."/>
            <person name="Huynen M.A."/>
            <person name="Mewes H."/>
            <person name="Weissenbach J."/>
            <person name="Jetten M.S.M."/>
            <person name="Wagner M."/>
            <person name="LePaslier D."/>
        </authorList>
    </citation>
    <scope>NUCLEOTIDE SEQUENCE</scope>
</reference>
<evidence type="ECO:0000313" key="10">
    <source>
        <dbReference type="Proteomes" id="UP000221734"/>
    </source>
</evidence>
<dbReference type="Pfam" id="PF03279">
    <property type="entry name" value="Lip_A_acyltrans"/>
    <property type="match status" value="1"/>
</dbReference>
<keyword evidence="2" id="KW-1003">Cell membrane</keyword>
<evidence type="ECO:0000313" key="9">
    <source>
        <dbReference type="EMBL" id="SOH03279.1"/>
    </source>
</evidence>
<evidence type="ECO:0000313" key="8">
    <source>
        <dbReference type="EMBL" id="QII11157.1"/>
    </source>
</evidence>
<dbReference type="Proteomes" id="UP000221734">
    <property type="component" value="Chromosome Kuenenia_stuttgartiensis_MBR1"/>
</dbReference>
<dbReference type="CDD" id="cd07984">
    <property type="entry name" value="LPLAT_LABLAT-like"/>
    <property type="match status" value="1"/>
</dbReference>
<evidence type="ECO:0000313" key="7">
    <source>
        <dbReference type="EMBL" id="CAJ74127.1"/>
    </source>
</evidence>
<dbReference type="EMBL" id="CT573071">
    <property type="protein sequence ID" value="CAJ74127.1"/>
    <property type="molecule type" value="Genomic_DNA"/>
</dbReference>
<reference evidence="9" key="3">
    <citation type="submission" date="2017-10" db="EMBL/GenBank/DDBJ databases">
        <authorList>
            <person name="Banno H."/>
            <person name="Chua N.-H."/>
        </authorList>
    </citation>
    <scope>NUCLEOTIDE SEQUENCE [LARGE SCALE GENOMIC DNA]</scope>
    <source>
        <strain evidence="9">Kuenenia_mbr1_ru-nijmegen</strain>
    </source>
</reference>
<keyword evidence="5" id="KW-0472">Membrane</keyword>
<protein>
    <submittedName>
        <fullName evidence="7 8">Lipid A biosynthesis lauroyl acyltransferase</fullName>
        <ecNumber evidence="7 8">2.3.1.-</ecNumber>
    </submittedName>
</protein>
<dbReference type="EMBL" id="CP049055">
    <property type="protein sequence ID" value="QII11157.1"/>
    <property type="molecule type" value="Genomic_DNA"/>
</dbReference>
<evidence type="ECO:0000256" key="3">
    <source>
        <dbReference type="ARBA" id="ARBA00022519"/>
    </source>
</evidence>
<dbReference type="PANTHER" id="PTHR30606">
    <property type="entry name" value="LIPID A BIOSYNTHESIS LAUROYL ACYLTRANSFERASE"/>
    <property type="match status" value="1"/>
</dbReference>
<evidence type="ECO:0000313" key="11">
    <source>
        <dbReference type="Proteomes" id="UP000501926"/>
    </source>
</evidence>